<keyword evidence="3" id="KW-0804">Transcription</keyword>
<dbReference type="RefSeq" id="WP_307556625.1">
    <property type="nucleotide sequence ID" value="NZ_JAUSQU010000001.1"/>
</dbReference>
<dbReference type="SUPFAM" id="SSF46894">
    <property type="entry name" value="C-terminal effector domain of the bipartite response regulators"/>
    <property type="match status" value="1"/>
</dbReference>
<keyword evidence="1" id="KW-0805">Transcription regulation</keyword>
<evidence type="ECO:0000256" key="3">
    <source>
        <dbReference type="ARBA" id="ARBA00023163"/>
    </source>
</evidence>
<dbReference type="Proteomes" id="UP001225356">
    <property type="component" value="Unassembled WGS sequence"/>
</dbReference>
<dbReference type="InterPro" id="IPR036388">
    <property type="entry name" value="WH-like_DNA-bd_sf"/>
</dbReference>
<dbReference type="PROSITE" id="PS50043">
    <property type="entry name" value="HTH_LUXR_2"/>
    <property type="match status" value="1"/>
</dbReference>
<protein>
    <submittedName>
        <fullName evidence="5">DNA-binding CsgD family transcriptional regulator</fullName>
    </submittedName>
</protein>
<dbReference type="EMBL" id="JAUSQU010000001">
    <property type="protein sequence ID" value="MDP9842743.1"/>
    <property type="molecule type" value="Genomic_DNA"/>
</dbReference>
<accession>A0ABT9Q7P1</accession>
<proteinExistence type="predicted"/>
<name>A0ABT9Q7P1_9ACTN</name>
<sequence length="206" mass="21899">MTITQPYPAHLSAASAAHSWFEAALAALDGIDDTAYGVVLIGPMGKVRVVNRAARLLLATYFRISAREGDVLPDELNAWLAEQLRVPLPGRPSQPYTTAHGSRRLTVRLFRHHGSAALLISESGGEGPTPIGGPGLTPRESDVLWLVANGRTSAQAAQVLRISVRTVEKHLGNIYAKLGVSNRTEASLRVFGASTGHARPDLTPAG</sequence>
<comment type="caution">
    <text evidence="5">The sequence shown here is derived from an EMBL/GenBank/DDBJ whole genome shotgun (WGS) entry which is preliminary data.</text>
</comment>
<gene>
    <name evidence="5" type="ORF">J2853_001954</name>
</gene>
<evidence type="ECO:0000259" key="4">
    <source>
        <dbReference type="PROSITE" id="PS50043"/>
    </source>
</evidence>
<dbReference type="InterPro" id="IPR000792">
    <property type="entry name" value="Tscrpt_reg_LuxR_C"/>
</dbReference>
<feature type="domain" description="HTH luxR-type" evidence="4">
    <location>
        <begin position="129"/>
        <end position="194"/>
    </location>
</feature>
<dbReference type="PRINTS" id="PR00038">
    <property type="entry name" value="HTHLUXR"/>
</dbReference>
<dbReference type="Pfam" id="PF00196">
    <property type="entry name" value="GerE"/>
    <property type="match status" value="1"/>
</dbReference>
<evidence type="ECO:0000256" key="1">
    <source>
        <dbReference type="ARBA" id="ARBA00023015"/>
    </source>
</evidence>
<dbReference type="PANTHER" id="PTHR44688:SF16">
    <property type="entry name" value="DNA-BINDING TRANSCRIPTIONAL ACTIVATOR DEVR_DOSR"/>
    <property type="match status" value="1"/>
</dbReference>
<evidence type="ECO:0000313" key="6">
    <source>
        <dbReference type="Proteomes" id="UP001225356"/>
    </source>
</evidence>
<evidence type="ECO:0000256" key="2">
    <source>
        <dbReference type="ARBA" id="ARBA00023125"/>
    </source>
</evidence>
<reference evidence="5 6" key="1">
    <citation type="submission" date="2023-07" db="EMBL/GenBank/DDBJ databases">
        <title>Sequencing the genomes of 1000 actinobacteria strains.</title>
        <authorList>
            <person name="Klenk H.-P."/>
        </authorList>
    </citation>
    <scope>NUCLEOTIDE SEQUENCE [LARGE SCALE GENOMIC DNA]</scope>
    <source>
        <strain evidence="5 6">DSM 46740</strain>
    </source>
</reference>
<dbReference type="CDD" id="cd06170">
    <property type="entry name" value="LuxR_C_like"/>
    <property type="match status" value="1"/>
</dbReference>
<dbReference type="PANTHER" id="PTHR44688">
    <property type="entry name" value="DNA-BINDING TRANSCRIPTIONAL ACTIVATOR DEVR_DOSR"/>
    <property type="match status" value="1"/>
</dbReference>
<dbReference type="InterPro" id="IPR016032">
    <property type="entry name" value="Sig_transdc_resp-reg_C-effctor"/>
</dbReference>
<evidence type="ECO:0000313" key="5">
    <source>
        <dbReference type="EMBL" id="MDP9842743.1"/>
    </source>
</evidence>
<dbReference type="Gene3D" id="1.10.10.10">
    <property type="entry name" value="Winged helix-like DNA-binding domain superfamily/Winged helix DNA-binding domain"/>
    <property type="match status" value="1"/>
</dbReference>
<organism evidence="5 6">
    <name type="scientific">Streptosporangium lutulentum</name>
    <dbReference type="NCBI Taxonomy" id="1461250"/>
    <lineage>
        <taxon>Bacteria</taxon>
        <taxon>Bacillati</taxon>
        <taxon>Actinomycetota</taxon>
        <taxon>Actinomycetes</taxon>
        <taxon>Streptosporangiales</taxon>
        <taxon>Streptosporangiaceae</taxon>
        <taxon>Streptosporangium</taxon>
    </lineage>
</organism>
<keyword evidence="6" id="KW-1185">Reference proteome</keyword>
<dbReference type="SMART" id="SM00421">
    <property type="entry name" value="HTH_LUXR"/>
    <property type="match status" value="1"/>
</dbReference>
<keyword evidence="2 5" id="KW-0238">DNA-binding</keyword>
<dbReference type="GO" id="GO:0003677">
    <property type="term" value="F:DNA binding"/>
    <property type="evidence" value="ECO:0007669"/>
    <property type="project" value="UniProtKB-KW"/>
</dbReference>